<dbReference type="EMBL" id="JAPNKE010000002">
    <property type="protein sequence ID" value="MCY1008958.1"/>
    <property type="molecule type" value="Genomic_DNA"/>
</dbReference>
<gene>
    <name evidence="1" type="ORF">OV079_26055</name>
</gene>
<dbReference type="Pfam" id="PF10092">
    <property type="entry name" value="DUF2330"/>
    <property type="match status" value="1"/>
</dbReference>
<accession>A0A9X3F077</accession>
<sequence length="561" mass="60239">MSPSASSSGSRRGCLRVRRACGGFFCDLVNNQPTPVDQTGENILFAIDEAAGTVEAHIQIQYAGDPLKFGWVIPVTAEPDFAVGSEVLFTNLLAATVPTYNFTVTRDCADDDDPSYGCVTADLAAGGGGDEFGSDGGTDGTGGFEVVKREIVGPFEIVVLKGGTADEVWQWLDAAGYYQDPAAGPIMQEYLDEGFYFAAAKLRHGAGVEELQPIVMTYAGTTPCVPLRLTAIAAVPDMGVRVFGLGHSRYAPANYRHVEINHVAIDWTTNAGNYNEVVRRAIDAPMADGHGFVTEYAGGSDVVSTDGVFSDRWNADAFVELMPLNDGYSVIDALAGQGLVDCSFEPCAYNHPQLLPLLRTYLPAPPEIAEDAFYADLQAYEAMIDLDAWSGPAFADAMQERIVDPGRRAVDLLARWPYLSRMLTIISPEEMTVDPEFVQNPDLGGVSNLRLAVMQVPCAGSNRMLMPNGRGVLLDAGGGWPEFTDMPAAQRVEQIAPAGAPQLLQDFDPEIVASLKASNARYDYDDGDGVSCALRRGSWSAALGLGVVFGFAWRGRRRRAA</sequence>
<dbReference type="InterPro" id="IPR019283">
    <property type="entry name" value="DUF2330"/>
</dbReference>
<evidence type="ECO:0000313" key="1">
    <source>
        <dbReference type="EMBL" id="MCY1008958.1"/>
    </source>
</evidence>
<proteinExistence type="predicted"/>
<name>A0A9X3F077_9BACT</name>
<comment type="caution">
    <text evidence="1">The sequence shown here is derived from an EMBL/GenBank/DDBJ whole genome shotgun (WGS) entry which is preliminary data.</text>
</comment>
<keyword evidence="2" id="KW-1185">Reference proteome</keyword>
<dbReference type="RefSeq" id="WP_267771610.1">
    <property type="nucleotide sequence ID" value="NZ_JAPNKE010000002.1"/>
</dbReference>
<protein>
    <submittedName>
        <fullName evidence="1">DUF2330 domain-containing protein</fullName>
    </submittedName>
</protein>
<evidence type="ECO:0000313" key="2">
    <source>
        <dbReference type="Proteomes" id="UP001150924"/>
    </source>
</evidence>
<reference evidence="1" key="1">
    <citation type="submission" date="2022-11" db="EMBL/GenBank/DDBJ databases">
        <title>Minimal conservation of predation-associated metabolite biosynthetic gene clusters underscores biosynthetic potential of Myxococcota including descriptions for ten novel species: Archangium lansinium sp. nov., Myxococcus landrumus sp. nov., Nannocystis bai.</title>
        <authorList>
            <person name="Ahearne A."/>
            <person name="Stevens C."/>
            <person name="Phillips K."/>
        </authorList>
    </citation>
    <scope>NUCLEOTIDE SEQUENCE</scope>
    <source>
        <strain evidence="1">Na p29</strain>
    </source>
</reference>
<organism evidence="1 2">
    <name type="scientific">Nannocystis pusilla</name>
    <dbReference type="NCBI Taxonomy" id="889268"/>
    <lineage>
        <taxon>Bacteria</taxon>
        <taxon>Pseudomonadati</taxon>
        <taxon>Myxococcota</taxon>
        <taxon>Polyangia</taxon>
        <taxon>Nannocystales</taxon>
        <taxon>Nannocystaceae</taxon>
        <taxon>Nannocystis</taxon>
    </lineage>
</organism>
<dbReference type="AlphaFoldDB" id="A0A9X3F077"/>
<dbReference type="Proteomes" id="UP001150924">
    <property type="component" value="Unassembled WGS sequence"/>
</dbReference>